<feature type="signal peptide" evidence="1">
    <location>
        <begin position="1"/>
        <end position="17"/>
    </location>
</feature>
<evidence type="ECO:0000313" key="3">
    <source>
        <dbReference type="Proteomes" id="UP000735302"/>
    </source>
</evidence>
<organism evidence="2 3">
    <name type="scientific">Plakobranchus ocellatus</name>
    <dbReference type="NCBI Taxonomy" id="259542"/>
    <lineage>
        <taxon>Eukaryota</taxon>
        <taxon>Metazoa</taxon>
        <taxon>Spiralia</taxon>
        <taxon>Lophotrochozoa</taxon>
        <taxon>Mollusca</taxon>
        <taxon>Gastropoda</taxon>
        <taxon>Heterobranchia</taxon>
        <taxon>Euthyneura</taxon>
        <taxon>Panpulmonata</taxon>
        <taxon>Sacoglossa</taxon>
        <taxon>Placobranchoidea</taxon>
        <taxon>Plakobranchidae</taxon>
        <taxon>Plakobranchus</taxon>
    </lineage>
</organism>
<keyword evidence="2" id="KW-0240">DNA-directed RNA polymerase</keyword>
<accession>A0AAV3YR39</accession>
<dbReference type="EMBL" id="BLXT01001417">
    <property type="protein sequence ID" value="GFN85528.1"/>
    <property type="molecule type" value="Genomic_DNA"/>
</dbReference>
<dbReference type="GO" id="GO:0000428">
    <property type="term" value="C:DNA-directed RNA polymerase complex"/>
    <property type="evidence" value="ECO:0007669"/>
    <property type="project" value="UniProtKB-KW"/>
</dbReference>
<proteinExistence type="predicted"/>
<comment type="caution">
    <text evidence="2">The sequence shown here is derived from an EMBL/GenBank/DDBJ whole genome shotgun (WGS) entry which is preliminary data.</text>
</comment>
<keyword evidence="1" id="KW-0732">Signal</keyword>
<gene>
    <name evidence="2" type="ORF">PoB_001203400</name>
</gene>
<name>A0AAV3YR39_9GAST</name>
<dbReference type="AlphaFoldDB" id="A0AAV3YR39"/>
<sequence length="126" mass="13915">MLVLIIIMMLETGFLWAILYPSPSTARRYLARGSHKTRTQMVSTDYRTGSITIEPLRSCPTYPGPTYPGPTYPGPTYPGSTFPGPTYAGPTYPGHTCRGPSCNTQYVCKCFLPFTCHYNSNGVLYA</sequence>
<evidence type="ECO:0000313" key="2">
    <source>
        <dbReference type="EMBL" id="GFN85528.1"/>
    </source>
</evidence>
<evidence type="ECO:0000256" key="1">
    <source>
        <dbReference type="SAM" id="SignalP"/>
    </source>
</evidence>
<feature type="chain" id="PRO_5043898648" evidence="1">
    <location>
        <begin position="18"/>
        <end position="126"/>
    </location>
</feature>
<protein>
    <submittedName>
        <fullName evidence="2">DNA-directed RNA polymerase specialized sigma subunit, sigma24</fullName>
    </submittedName>
</protein>
<keyword evidence="2" id="KW-0804">Transcription</keyword>
<reference evidence="2 3" key="1">
    <citation type="journal article" date="2021" name="Elife">
        <title>Chloroplast acquisition without the gene transfer in kleptoplastic sea slugs, Plakobranchus ocellatus.</title>
        <authorList>
            <person name="Maeda T."/>
            <person name="Takahashi S."/>
            <person name="Yoshida T."/>
            <person name="Shimamura S."/>
            <person name="Takaki Y."/>
            <person name="Nagai Y."/>
            <person name="Toyoda A."/>
            <person name="Suzuki Y."/>
            <person name="Arimoto A."/>
            <person name="Ishii H."/>
            <person name="Satoh N."/>
            <person name="Nishiyama T."/>
            <person name="Hasebe M."/>
            <person name="Maruyama T."/>
            <person name="Minagawa J."/>
            <person name="Obokata J."/>
            <person name="Shigenobu S."/>
        </authorList>
    </citation>
    <scope>NUCLEOTIDE SEQUENCE [LARGE SCALE GENOMIC DNA]</scope>
</reference>
<keyword evidence="3" id="KW-1185">Reference proteome</keyword>
<dbReference type="Proteomes" id="UP000735302">
    <property type="component" value="Unassembled WGS sequence"/>
</dbReference>